<dbReference type="InterPro" id="IPR051599">
    <property type="entry name" value="Cell_Envelope_Assoc"/>
</dbReference>
<accession>A0AAX4NX38</accession>
<dbReference type="InterPro" id="IPR003848">
    <property type="entry name" value="DUF218"/>
</dbReference>
<dbReference type="CDD" id="cd06259">
    <property type="entry name" value="YdcF-like"/>
    <property type="match status" value="1"/>
</dbReference>
<feature type="domain" description="DUF218" evidence="1">
    <location>
        <begin position="66"/>
        <end position="212"/>
    </location>
</feature>
<organism evidence="2 3">
    <name type="scientific">Chloropicon roscoffensis</name>
    <dbReference type="NCBI Taxonomy" id="1461544"/>
    <lineage>
        <taxon>Eukaryota</taxon>
        <taxon>Viridiplantae</taxon>
        <taxon>Chlorophyta</taxon>
        <taxon>Chloropicophyceae</taxon>
        <taxon>Chloropicales</taxon>
        <taxon>Chloropicaceae</taxon>
        <taxon>Chloropicon</taxon>
    </lineage>
</organism>
<protein>
    <submittedName>
        <fullName evidence="2">DUF218 domain-containing protein</fullName>
    </submittedName>
</protein>
<dbReference type="Gene3D" id="3.40.50.620">
    <property type="entry name" value="HUPs"/>
    <property type="match status" value="1"/>
</dbReference>
<keyword evidence="3" id="KW-1185">Reference proteome</keyword>
<evidence type="ECO:0000259" key="1">
    <source>
        <dbReference type="Pfam" id="PF02698"/>
    </source>
</evidence>
<dbReference type="EMBL" id="CP151501">
    <property type="protein sequence ID" value="WZN58496.1"/>
    <property type="molecule type" value="Genomic_DNA"/>
</dbReference>
<dbReference type="AlphaFoldDB" id="A0AAX4NX38"/>
<proteinExistence type="predicted"/>
<evidence type="ECO:0000313" key="2">
    <source>
        <dbReference type="EMBL" id="WZN58496.1"/>
    </source>
</evidence>
<dbReference type="GO" id="GO:0005886">
    <property type="term" value="C:plasma membrane"/>
    <property type="evidence" value="ECO:0007669"/>
    <property type="project" value="TreeGrafter"/>
</dbReference>
<gene>
    <name evidence="2" type="ORF">HKI87_01g00180</name>
</gene>
<dbReference type="Pfam" id="PF02698">
    <property type="entry name" value="DUF218"/>
    <property type="match status" value="1"/>
</dbReference>
<dbReference type="Proteomes" id="UP001472866">
    <property type="component" value="Chromosome 01"/>
</dbReference>
<reference evidence="2 3" key="1">
    <citation type="submission" date="2024-03" db="EMBL/GenBank/DDBJ databases">
        <title>Complete genome sequence of the green alga Chloropicon roscoffensis RCC1871.</title>
        <authorList>
            <person name="Lemieux C."/>
            <person name="Pombert J.-F."/>
            <person name="Otis C."/>
            <person name="Turmel M."/>
        </authorList>
    </citation>
    <scope>NUCLEOTIDE SEQUENCE [LARGE SCALE GENOMIC DNA]</scope>
    <source>
        <strain evidence="2 3">RCC1871</strain>
    </source>
</reference>
<sequence>MAALGPCRCLRAAVACRASIRARHTHLVPSWRHSRPILVPLHQTLASSSNAFKTEDAGDANDRQYDGIVVLAGGLTASGGVPEWVKGRLEAAADLHSRSPGSVILVTGGGTPHKPPILHDRSGHVIHESTVCADYLVSELGVSPNSVLKETSSYDTIGNAYFSLTIHAAPLGWSEVCTVTSAFHMPRARACFDWIYGACASAPRVAYLPVADEGMTETALEARRRREEESAAALRRSAEEVGADLAAISGWLHSTHRCYAVNRQHEWGEPTEATKEELETY</sequence>
<dbReference type="PANTHER" id="PTHR30336">
    <property type="entry name" value="INNER MEMBRANE PROTEIN, PROBABLE PERMEASE"/>
    <property type="match status" value="1"/>
</dbReference>
<dbReference type="PANTHER" id="PTHR30336:SF20">
    <property type="entry name" value="DUF218 DOMAIN-CONTAINING PROTEIN"/>
    <property type="match status" value="1"/>
</dbReference>
<evidence type="ECO:0000313" key="3">
    <source>
        <dbReference type="Proteomes" id="UP001472866"/>
    </source>
</evidence>
<dbReference type="InterPro" id="IPR014729">
    <property type="entry name" value="Rossmann-like_a/b/a_fold"/>
</dbReference>
<name>A0AAX4NX38_9CHLO</name>